<gene>
    <name evidence="9" type="ORF">SAMN04488109_2209</name>
</gene>
<dbReference type="GO" id="GO:0005886">
    <property type="term" value="C:plasma membrane"/>
    <property type="evidence" value="ECO:0007669"/>
    <property type="project" value="UniProtKB-SubCell"/>
</dbReference>
<evidence type="ECO:0000259" key="7">
    <source>
        <dbReference type="Pfam" id="PF02687"/>
    </source>
</evidence>
<keyword evidence="5 6" id="KW-0472">Membrane</keyword>
<dbReference type="OrthoDB" id="5933722at2"/>
<evidence type="ECO:0000256" key="6">
    <source>
        <dbReference type="SAM" id="Phobius"/>
    </source>
</evidence>
<dbReference type="AlphaFoldDB" id="A0A1M5NAV0"/>
<dbReference type="EMBL" id="FQWQ01000001">
    <property type="protein sequence ID" value="SHG86650.1"/>
    <property type="molecule type" value="Genomic_DNA"/>
</dbReference>
<dbReference type="PANTHER" id="PTHR30572:SF18">
    <property type="entry name" value="ABC-TYPE MACROLIDE FAMILY EXPORT SYSTEM PERMEASE COMPONENT 2"/>
    <property type="match status" value="1"/>
</dbReference>
<feature type="transmembrane region" description="Helical" evidence="6">
    <location>
        <begin position="336"/>
        <end position="364"/>
    </location>
</feature>
<dbReference type="Pfam" id="PF12704">
    <property type="entry name" value="MacB_PCD"/>
    <property type="match status" value="2"/>
</dbReference>
<evidence type="ECO:0000256" key="3">
    <source>
        <dbReference type="ARBA" id="ARBA00022692"/>
    </source>
</evidence>
<dbReference type="InterPro" id="IPR050250">
    <property type="entry name" value="Macrolide_Exporter_MacB"/>
</dbReference>
<comment type="subcellular location">
    <subcellularLocation>
        <location evidence="1">Cell membrane</location>
        <topology evidence="1">Multi-pass membrane protein</topology>
    </subcellularLocation>
</comment>
<feature type="transmembrane region" description="Helical" evidence="6">
    <location>
        <begin position="763"/>
        <end position="783"/>
    </location>
</feature>
<evidence type="ECO:0000256" key="5">
    <source>
        <dbReference type="ARBA" id="ARBA00023136"/>
    </source>
</evidence>
<feature type="domain" description="ABC3 transporter permease C-terminal" evidence="7">
    <location>
        <begin position="682"/>
        <end position="793"/>
    </location>
</feature>
<evidence type="ECO:0000259" key="8">
    <source>
        <dbReference type="Pfam" id="PF12704"/>
    </source>
</evidence>
<evidence type="ECO:0000256" key="1">
    <source>
        <dbReference type="ARBA" id="ARBA00004651"/>
    </source>
</evidence>
<dbReference type="Proteomes" id="UP000184212">
    <property type="component" value="Unassembled WGS sequence"/>
</dbReference>
<sequence length="800" mass="89349">MFRNYIKIGFRNLVKNRVYTLINISGLAIGLACFILIALYIHHETGFDTIYDNADNIYRINTHVDVNGASNVYPSAHYPAVFDMVQDYPEAVNATTMYRMFFLSNAVPKVRYGDAEFEETKFYLVDSSFFTVFNFEFQYGNAAKALENTNSVVLTDAMAKKYFGDTNPMGKLLQLQDTVALKVTGVLKPIKGKTHLEFDFLANAKPYLNQFIGFRVDHAYVGLWYYCYVVLQPGSSPAALESKLPAFVKKYYPPRYTDNNARLTLQNIKDIHLYSDFTGGEMSVGGNIQYIYTLGSIAVLVLLIACINFMNLSIARFSNRGKEVGMRKVMGAEKQNLVFQFLGESVLIALMAGVVSLVLVRLSMPVFNALANVQLDAMEMVKPFNLLVILAIILFTGLLAGIYPAVVMAAFQPVKVLKGLHKAGHQKINLRKVLVIGQFTVSLILLIGTLVISNQLDFMRSKDLGFSKDQIMMIPTSSQALARDFATFKNKLKQQESIAAVTHISHNLGQETLPYLPLFVEGKEEEQMLPTMTVGYDFLETFDIEMLNGRFFDVEHNTDSTQAFVINESAAKALNWSDPIGRKMSFGVGGNPNSVVIGVVKDFNFDPLRNKVGPLVMNFSPVQGNVAVKIKPGDYQRTVAAVEKAWGEIETEKPFAFYFLDEGLAKTYVAEENLALVFKYFCGLAIFVASLGLFALASFSAERRLKEIGVRKVLGASEIGLVALLYKEFLVLILISFVVASPLAYYFFNRWLNEFAYRIDIGVMPYLIAVVFITLIALITVGYQSISAARSNPVKILRTE</sequence>
<keyword evidence="4 6" id="KW-1133">Transmembrane helix</keyword>
<evidence type="ECO:0000256" key="2">
    <source>
        <dbReference type="ARBA" id="ARBA00022475"/>
    </source>
</evidence>
<keyword evidence="10" id="KW-1185">Reference proteome</keyword>
<keyword evidence="3 6" id="KW-0812">Transmembrane</keyword>
<name>A0A1M5NAV0_9BACT</name>
<feature type="transmembrane region" description="Helical" evidence="6">
    <location>
        <begin position="677"/>
        <end position="699"/>
    </location>
</feature>
<dbReference type="RefSeq" id="WP_073133611.1">
    <property type="nucleotide sequence ID" value="NZ_FQWQ01000001.1"/>
</dbReference>
<organism evidence="9 10">
    <name type="scientific">Chryseolinea serpens</name>
    <dbReference type="NCBI Taxonomy" id="947013"/>
    <lineage>
        <taxon>Bacteria</taxon>
        <taxon>Pseudomonadati</taxon>
        <taxon>Bacteroidota</taxon>
        <taxon>Cytophagia</taxon>
        <taxon>Cytophagales</taxon>
        <taxon>Fulvivirgaceae</taxon>
        <taxon>Chryseolinea</taxon>
    </lineage>
</organism>
<keyword evidence="2" id="KW-1003">Cell membrane</keyword>
<feature type="transmembrane region" description="Helical" evidence="6">
    <location>
        <begin position="290"/>
        <end position="315"/>
    </location>
</feature>
<evidence type="ECO:0000313" key="9">
    <source>
        <dbReference type="EMBL" id="SHG86650.1"/>
    </source>
</evidence>
<feature type="transmembrane region" description="Helical" evidence="6">
    <location>
        <begin position="384"/>
        <end position="411"/>
    </location>
</feature>
<dbReference type="STRING" id="947013.SAMN04488109_2209"/>
<evidence type="ECO:0000256" key="4">
    <source>
        <dbReference type="ARBA" id="ARBA00022989"/>
    </source>
</evidence>
<dbReference type="InterPro" id="IPR025857">
    <property type="entry name" value="MacB_PCD"/>
</dbReference>
<dbReference type="InterPro" id="IPR003838">
    <property type="entry name" value="ABC3_permease_C"/>
</dbReference>
<feature type="domain" description="ABC3 transporter permease C-terminal" evidence="7">
    <location>
        <begin position="296"/>
        <end position="409"/>
    </location>
</feature>
<dbReference type="GO" id="GO:0022857">
    <property type="term" value="F:transmembrane transporter activity"/>
    <property type="evidence" value="ECO:0007669"/>
    <property type="project" value="TreeGrafter"/>
</dbReference>
<reference evidence="9 10" key="1">
    <citation type="submission" date="2016-11" db="EMBL/GenBank/DDBJ databases">
        <authorList>
            <person name="Jaros S."/>
            <person name="Januszkiewicz K."/>
            <person name="Wedrychowicz H."/>
        </authorList>
    </citation>
    <scope>NUCLEOTIDE SEQUENCE [LARGE SCALE GENOMIC DNA]</scope>
    <source>
        <strain evidence="9 10">DSM 24574</strain>
    </source>
</reference>
<evidence type="ECO:0000313" key="10">
    <source>
        <dbReference type="Proteomes" id="UP000184212"/>
    </source>
</evidence>
<dbReference type="PROSITE" id="PS51257">
    <property type="entry name" value="PROKAR_LIPOPROTEIN"/>
    <property type="match status" value="1"/>
</dbReference>
<feature type="domain" description="MacB-like periplasmic core" evidence="8">
    <location>
        <begin position="20"/>
        <end position="245"/>
    </location>
</feature>
<feature type="transmembrane region" description="Helical" evidence="6">
    <location>
        <begin position="719"/>
        <end position="748"/>
    </location>
</feature>
<protein>
    <submittedName>
        <fullName evidence="9">Putative ABC transport system permease protein</fullName>
    </submittedName>
</protein>
<dbReference type="Pfam" id="PF02687">
    <property type="entry name" value="FtsX"/>
    <property type="match status" value="2"/>
</dbReference>
<dbReference type="PANTHER" id="PTHR30572">
    <property type="entry name" value="MEMBRANE COMPONENT OF TRANSPORTER-RELATED"/>
    <property type="match status" value="1"/>
</dbReference>
<feature type="transmembrane region" description="Helical" evidence="6">
    <location>
        <begin position="432"/>
        <end position="452"/>
    </location>
</feature>
<proteinExistence type="predicted"/>
<feature type="domain" description="MacB-like periplasmic core" evidence="8">
    <location>
        <begin position="434"/>
        <end position="640"/>
    </location>
</feature>
<feature type="transmembrane region" description="Helical" evidence="6">
    <location>
        <begin position="21"/>
        <end position="41"/>
    </location>
</feature>
<accession>A0A1M5NAV0</accession>